<gene>
    <name evidence="2" type="ORF">GCM10009118_23790</name>
</gene>
<evidence type="ECO:0000259" key="1">
    <source>
        <dbReference type="PROSITE" id="PS51186"/>
    </source>
</evidence>
<dbReference type="PROSITE" id="PS51186">
    <property type="entry name" value="GNAT"/>
    <property type="match status" value="1"/>
</dbReference>
<accession>A0ABN1MS81</accession>
<comment type="caution">
    <text evidence="2">The sequence shown here is derived from an EMBL/GenBank/DDBJ whole genome shotgun (WGS) entry which is preliminary data.</text>
</comment>
<dbReference type="Proteomes" id="UP001501126">
    <property type="component" value="Unassembled WGS sequence"/>
</dbReference>
<keyword evidence="3" id="KW-1185">Reference proteome</keyword>
<dbReference type="Gene3D" id="3.40.630.30">
    <property type="match status" value="1"/>
</dbReference>
<protein>
    <submittedName>
        <fullName evidence="2">GNAT family N-acetyltransferase</fullName>
    </submittedName>
</protein>
<dbReference type="InterPro" id="IPR000182">
    <property type="entry name" value="GNAT_dom"/>
</dbReference>
<dbReference type="PANTHER" id="PTHR43233">
    <property type="entry name" value="FAMILY N-ACETYLTRANSFERASE, PUTATIVE (AFU_ORTHOLOGUE AFUA_6G03350)-RELATED"/>
    <property type="match status" value="1"/>
</dbReference>
<feature type="domain" description="N-acetyltransferase" evidence="1">
    <location>
        <begin position="4"/>
        <end position="138"/>
    </location>
</feature>
<dbReference type="InterPro" id="IPR053144">
    <property type="entry name" value="Acetyltransferase_Butenolide"/>
</dbReference>
<reference evidence="2 3" key="1">
    <citation type="journal article" date="2019" name="Int. J. Syst. Evol. Microbiol.">
        <title>The Global Catalogue of Microorganisms (GCM) 10K type strain sequencing project: providing services to taxonomists for standard genome sequencing and annotation.</title>
        <authorList>
            <consortium name="The Broad Institute Genomics Platform"/>
            <consortium name="The Broad Institute Genome Sequencing Center for Infectious Disease"/>
            <person name="Wu L."/>
            <person name="Ma J."/>
        </authorList>
    </citation>
    <scope>NUCLEOTIDE SEQUENCE [LARGE SCALE GENOMIC DNA]</scope>
    <source>
        <strain evidence="2 3">JCM 16083</strain>
    </source>
</reference>
<dbReference type="Pfam" id="PF13508">
    <property type="entry name" value="Acetyltransf_7"/>
    <property type="match status" value="1"/>
</dbReference>
<name>A0ABN1MS81_9FLAO</name>
<organism evidence="2 3">
    <name type="scientific">Wandonia haliotis</name>
    <dbReference type="NCBI Taxonomy" id="574963"/>
    <lineage>
        <taxon>Bacteria</taxon>
        <taxon>Pseudomonadati</taxon>
        <taxon>Bacteroidota</taxon>
        <taxon>Flavobacteriia</taxon>
        <taxon>Flavobacteriales</taxon>
        <taxon>Crocinitomicaceae</taxon>
        <taxon>Wandonia</taxon>
    </lineage>
</organism>
<proteinExistence type="predicted"/>
<dbReference type="RefSeq" id="WP_343787991.1">
    <property type="nucleotide sequence ID" value="NZ_BAAAFH010000011.1"/>
</dbReference>
<dbReference type="InterPro" id="IPR016181">
    <property type="entry name" value="Acyl_CoA_acyltransferase"/>
</dbReference>
<dbReference type="SUPFAM" id="SSF55729">
    <property type="entry name" value="Acyl-CoA N-acyltransferases (Nat)"/>
    <property type="match status" value="1"/>
</dbReference>
<sequence length="142" mass="16565">MKKVTIHTDVHKLNIALIHDFISHSYWGKGRTIEQTRKSIANSLNFGIYLDDEQIGYARVVTDFTIFAYLLDVFIIEQERGKGYSKNLMDYIMMYPKLQDVKSWKLATADAHGLYEKYGFVRVEDPGKIMERNEKDIYSDSV</sequence>
<dbReference type="CDD" id="cd04301">
    <property type="entry name" value="NAT_SF"/>
    <property type="match status" value="1"/>
</dbReference>
<evidence type="ECO:0000313" key="2">
    <source>
        <dbReference type="EMBL" id="GAA0875970.1"/>
    </source>
</evidence>
<dbReference type="PANTHER" id="PTHR43233:SF1">
    <property type="entry name" value="FAMILY N-ACETYLTRANSFERASE, PUTATIVE (AFU_ORTHOLOGUE AFUA_6G03350)-RELATED"/>
    <property type="match status" value="1"/>
</dbReference>
<evidence type="ECO:0000313" key="3">
    <source>
        <dbReference type="Proteomes" id="UP001501126"/>
    </source>
</evidence>
<dbReference type="EMBL" id="BAAAFH010000011">
    <property type="protein sequence ID" value="GAA0875970.1"/>
    <property type="molecule type" value="Genomic_DNA"/>
</dbReference>